<keyword evidence="4" id="KW-1185">Reference proteome</keyword>
<dbReference type="EMBL" id="VOLR01000027">
    <property type="protein sequence ID" value="TWX55620.1"/>
    <property type="molecule type" value="Genomic_DNA"/>
</dbReference>
<keyword evidence="1" id="KW-0472">Membrane</keyword>
<reference evidence="3 5" key="1">
    <citation type="submission" date="2019-07" db="EMBL/GenBank/DDBJ databases">
        <title>Genomes of sea-ice associated Colwellia species.</title>
        <authorList>
            <person name="Bowman J.P."/>
        </authorList>
    </citation>
    <scope>NUCLEOTIDE SEQUENCE [LARGE SCALE GENOMIC DNA]</scope>
    <source>
        <strain evidence="2 4">ACAM 607</strain>
        <strain evidence="3 5">IC036</strain>
    </source>
</reference>
<accession>A0A5C6Q6T9</accession>
<dbReference type="InterPro" id="IPR012902">
    <property type="entry name" value="N_methyl_site"/>
</dbReference>
<dbReference type="Proteomes" id="UP000321917">
    <property type="component" value="Unassembled WGS sequence"/>
</dbReference>
<sequence>MKSINTLKQSKKNQQGFTLIELVIVIVILGILAVTVVPKYINLTAEANTATLQAVKGSLEGASALVYSKSIVAGNQGEESASITLTDGDPLFISYGYPVVPTSTLVEEYWRRLINLDDGFVINSNNSGAILTIYPASMGAPANLTSPCLVTYKGAVGQNIAPVIRIFDCI</sequence>
<name>A0A5C6Q6T9_9GAMM</name>
<gene>
    <name evidence="2" type="ORF">ESZ26_16080</name>
    <name evidence="3" type="ORF">ESZ27_14135</name>
</gene>
<dbReference type="Proteomes" id="UP000321525">
    <property type="component" value="Unassembled WGS sequence"/>
</dbReference>
<dbReference type="Pfam" id="PF07963">
    <property type="entry name" value="N_methyl"/>
    <property type="match status" value="1"/>
</dbReference>
<organism evidence="3 5">
    <name type="scientific">Colwellia hornerae</name>
    <dbReference type="NCBI Taxonomy" id="89402"/>
    <lineage>
        <taxon>Bacteria</taxon>
        <taxon>Pseudomonadati</taxon>
        <taxon>Pseudomonadota</taxon>
        <taxon>Gammaproteobacteria</taxon>
        <taxon>Alteromonadales</taxon>
        <taxon>Colwelliaceae</taxon>
        <taxon>Colwellia</taxon>
    </lineage>
</organism>
<keyword evidence="1" id="KW-1133">Transmembrane helix</keyword>
<dbReference type="EMBL" id="VOLQ01000030">
    <property type="protein sequence ID" value="TWX64636.1"/>
    <property type="molecule type" value="Genomic_DNA"/>
</dbReference>
<dbReference type="PROSITE" id="PS00409">
    <property type="entry name" value="PROKAR_NTER_METHYL"/>
    <property type="match status" value="1"/>
</dbReference>
<dbReference type="SUPFAM" id="SSF54523">
    <property type="entry name" value="Pili subunits"/>
    <property type="match status" value="1"/>
</dbReference>
<keyword evidence="1" id="KW-0812">Transmembrane</keyword>
<evidence type="ECO:0000313" key="5">
    <source>
        <dbReference type="Proteomes" id="UP000321917"/>
    </source>
</evidence>
<dbReference type="OrthoDB" id="5828185at2"/>
<protein>
    <submittedName>
        <fullName evidence="3">Prepilin-type N-terminal cleavage/methylation domain-containing protein</fullName>
    </submittedName>
</protein>
<dbReference type="Gene3D" id="3.30.700.10">
    <property type="entry name" value="Glycoprotein, Type 4 Pilin"/>
    <property type="match status" value="1"/>
</dbReference>
<dbReference type="AlphaFoldDB" id="A0A5C6Q6T9"/>
<proteinExistence type="predicted"/>
<dbReference type="NCBIfam" id="TIGR02532">
    <property type="entry name" value="IV_pilin_GFxxxE"/>
    <property type="match status" value="1"/>
</dbReference>
<evidence type="ECO:0000256" key="1">
    <source>
        <dbReference type="SAM" id="Phobius"/>
    </source>
</evidence>
<dbReference type="InterPro" id="IPR045584">
    <property type="entry name" value="Pilin-like"/>
</dbReference>
<evidence type="ECO:0000313" key="3">
    <source>
        <dbReference type="EMBL" id="TWX64636.1"/>
    </source>
</evidence>
<evidence type="ECO:0000313" key="4">
    <source>
        <dbReference type="Proteomes" id="UP000321525"/>
    </source>
</evidence>
<comment type="caution">
    <text evidence="3">The sequence shown here is derived from an EMBL/GenBank/DDBJ whole genome shotgun (WGS) entry which is preliminary data.</text>
</comment>
<dbReference type="RefSeq" id="WP_146800475.1">
    <property type="nucleotide sequence ID" value="NZ_VOLP01000026.1"/>
</dbReference>
<evidence type="ECO:0000313" key="2">
    <source>
        <dbReference type="EMBL" id="TWX55620.1"/>
    </source>
</evidence>
<feature type="transmembrane region" description="Helical" evidence="1">
    <location>
        <begin position="20"/>
        <end position="41"/>
    </location>
</feature>